<evidence type="ECO:0000256" key="3">
    <source>
        <dbReference type="ARBA" id="ARBA00022729"/>
    </source>
</evidence>
<comment type="caution">
    <text evidence="7">The sequence shown here is derived from an EMBL/GenBank/DDBJ whole genome shotgun (WGS) entry which is preliminary data.</text>
</comment>
<evidence type="ECO:0000313" key="7">
    <source>
        <dbReference type="EMBL" id="MBH9576213.1"/>
    </source>
</evidence>
<sequence>MPRPAPLTLLFLLSAPLAAVSATPPEPGHWSLGLAAVSQESPYRGVAARRHLLPLLVVEHPRFAIQGPQADLKLGRQAGMDLRLRLRWIPEGFEADDSAALQGLAERRASAWAGLATQGRAGPLRLSAEWLGDASGHSQGQRLRLGASTHLHAGAWQFGPRLAWTASDARHARYYYGVRPAEARAGRPAFAPGTQQGWEWGLRASLAAGRQGSWAIDLGQQRGGLPSASPLISNGPRTQLGIGYLQRF</sequence>
<dbReference type="RefSeq" id="WP_198109817.1">
    <property type="nucleotide sequence ID" value="NZ_JAEDAK010000002.1"/>
</dbReference>
<evidence type="ECO:0000256" key="4">
    <source>
        <dbReference type="ARBA" id="ARBA00023136"/>
    </source>
</evidence>
<dbReference type="Pfam" id="PF06629">
    <property type="entry name" value="MipA"/>
    <property type="match status" value="1"/>
</dbReference>
<dbReference type="AlphaFoldDB" id="A0A931NG13"/>
<keyword evidence="5" id="KW-0998">Cell outer membrane</keyword>
<dbReference type="GO" id="GO:0009279">
    <property type="term" value="C:cell outer membrane"/>
    <property type="evidence" value="ECO:0007669"/>
    <property type="project" value="UniProtKB-SubCell"/>
</dbReference>
<proteinExistence type="inferred from homology"/>
<dbReference type="EMBL" id="JAEDAK010000002">
    <property type="protein sequence ID" value="MBH9576213.1"/>
    <property type="molecule type" value="Genomic_DNA"/>
</dbReference>
<dbReference type="PANTHER" id="PTHR38776">
    <property type="entry name" value="MLTA-INTERACTING PROTEIN-RELATED"/>
    <property type="match status" value="1"/>
</dbReference>
<comment type="similarity">
    <text evidence="2">Belongs to the MipA/OmpV family.</text>
</comment>
<keyword evidence="8" id="KW-1185">Reference proteome</keyword>
<evidence type="ECO:0000256" key="6">
    <source>
        <dbReference type="SAM" id="SignalP"/>
    </source>
</evidence>
<reference evidence="7" key="1">
    <citation type="submission" date="2020-12" db="EMBL/GenBank/DDBJ databases">
        <title>The genome sequence of Inhella sp. 1Y17.</title>
        <authorList>
            <person name="Liu Y."/>
        </authorList>
    </citation>
    <scope>NUCLEOTIDE SEQUENCE</scope>
    <source>
        <strain evidence="7">1Y17</strain>
    </source>
</reference>
<evidence type="ECO:0000256" key="2">
    <source>
        <dbReference type="ARBA" id="ARBA00005722"/>
    </source>
</evidence>
<name>A0A931NG13_9BURK</name>
<evidence type="ECO:0000256" key="1">
    <source>
        <dbReference type="ARBA" id="ARBA00004442"/>
    </source>
</evidence>
<comment type="subcellular location">
    <subcellularLocation>
        <location evidence="1">Cell outer membrane</location>
    </subcellularLocation>
</comment>
<dbReference type="PANTHER" id="PTHR38776:SF1">
    <property type="entry name" value="MLTA-INTERACTING PROTEIN-RELATED"/>
    <property type="match status" value="1"/>
</dbReference>
<keyword evidence="3 6" id="KW-0732">Signal</keyword>
<gene>
    <name evidence="7" type="ORF">I7X39_04755</name>
</gene>
<evidence type="ECO:0000256" key="5">
    <source>
        <dbReference type="ARBA" id="ARBA00023237"/>
    </source>
</evidence>
<accession>A0A931NG13</accession>
<feature type="chain" id="PRO_5037227789" evidence="6">
    <location>
        <begin position="22"/>
        <end position="248"/>
    </location>
</feature>
<protein>
    <submittedName>
        <fullName evidence="7">MipA/OmpV family protein</fullName>
    </submittedName>
</protein>
<evidence type="ECO:0000313" key="8">
    <source>
        <dbReference type="Proteomes" id="UP000613266"/>
    </source>
</evidence>
<feature type="signal peptide" evidence="6">
    <location>
        <begin position="1"/>
        <end position="21"/>
    </location>
</feature>
<dbReference type="InterPro" id="IPR010583">
    <property type="entry name" value="MipA"/>
</dbReference>
<dbReference type="Proteomes" id="UP000613266">
    <property type="component" value="Unassembled WGS sequence"/>
</dbReference>
<keyword evidence="4" id="KW-0472">Membrane</keyword>
<organism evidence="7 8">
    <name type="scientific">Inhella proteolytica</name>
    <dbReference type="NCBI Taxonomy" id="2795029"/>
    <lineage>
        <taxon>Bacteria</taxon>
        <taxon>Pseudomonadati</taxon>
        <taxon>Pseudomonadota</taxon>
        <taxon>Betaproteobacteria</taxon>
        <taxon>Burkholderiales</taxon>
        <taxon>Sphaerotilaceae</taxon>
        <taxon>Inhella</taxon>
    </lineage>
</organism>